<dbReference type="PANTHER" id="PTHR48104:SF30">
    <property type="entry name" value="METACASPASE-1"/>
    <property type="match status" value="1"/>
</dbReference>
<dbReference type="Pfam" id="PF00656">
    <property type="entry name" value="Peptidase_C14"/>
    <property type="match status" value="1"/>
</dbReference>
<dbReference type="AlphaFoldDB" id="A0A2G7FF73"/>
<organism evidence="3 4">
    <name type="scientific">Aspergillus arachidicola</name>
    <dbReference type="NCBI Taxonomy" id="656916"/>
    <lineage>
        <taxon>Eukaryota</taxon>
        <taxon>Fungi</taxon>
        <taxon>Dikarya</taxon>
        <taxon>Ascomycota</taxon>
        <taxon>Pezizomycotina</taxon>
        <taxon>Eurotiomycetes</taxon>
        <taxon>Eurotiomycetidae</taxon>
        <taxon>Eurotiales</taxon>
        <taxon>Aspergillaceae</taxon>
        <taxon>Aspergillus</taxon>
        <taxon>Aspergillus subgen. Circumdati</taxon>
    </lineage>
</organism>
<feature type="domain" description="Peptidase C14 caspase" evidence="2">
    <location>
        <begin position="11"/>
        <end position="286"/>
    </location>
</feature>
<comment type="similarity">
    <text evidence="1">Belongs to the peptidase C14B family.</text>
</comment>
<keyword evidence="4" id="KW-1185">Reference proteome</keyword>
<comment type="caution">
    <text evidence="3">The sequence shown here is derived from an EMBL/GenBank/DDBJ whole genome shotgun (WGS) entry which is preliminary data.</text>
</comment>
<name>A0A2G7FF73_9EURO</name>
<proteinExistence type="inferred from homology"/>
<dbReference type="InterPro" id="IPR050452">
    <property type="entry name" value="Metacaspase"/>
</dbReference>
<dbReference type="InterPro" id="IPR011600">
    <property type="entry name" value="Pept_C14_caspase"/>
</dbReference>
<accession>A0A2G7FF73</accession>
<protein>
    <recommendedName>
        <fullName evidence="2">Peptidase C14 caspase domain-containing protein</fullName>
    </recommendedName>
</protein>
<dbReference type="GO" id="GO:0006508">
    <property type="term" value="P:proteolysis"/>
    <property type="evidence" value="ECO:0007669"/>
    <property type="project" value="InterPro"/>
</dbReference>
<sequence>MCDTNSSISAYAILIGINAYQEKPLEGSVRDVQRMQKHLEKISTSIQIEILTATRSQDPEARTPIEPQHLWPTHQNVISALTRVVSSAKPGDIVYIHYSGHGTRTGPYHSYSNSSAGDLALVLLDERNKGREKYLHGAVLAYHLKQMVDKGLVVTLVLDCCFSATVYRADDSRTRYLPYNPEPLLEAMTLTETLPEEKTVSSEYRDACMLPNWLIDPDGYAILAACGPHEMAKEIDPGTGQMQGALSYFLLSFLEISGLGTRHDIIHKYLGSKFREMRVHEQSPVLYGNRNQTFFHQSKFEDSGPVIPMIMGRDARLLLSVGDAHGVRMGDCFGVRRVNLAENSHREQSVSVRVVQVGGLTSRIEPLEGTLTLQPGWFATGFPRAYLQKYPVRLASDLLGLHGLLAVLEAQSISCHTDEEQPYSLYLAMNNNKRYEIYDRSGVDLQRIEHLPDMVQGETDLGSISDILKHLMRYRFARELSNGVSSESFQESFDAHIISPSGEMYGPEHLIETDEGVKHQLVVTNKGKTALYVYVYNLGFNWQIVNISRGCEVVPPPNPDLGFRELKRRIATEVPKELKGKGIRECEDMIKVLITSQPTSFDLLELPKLNNVESVRRSTNRATTIRSSGYGHTGASENWAALNFPIRTFAIK</sequence>
<dbReference type="Gene3D" id="3.40.50.1460">
    <property type="match status" value="1"/>
</dbReference>
<evidence type="ECO:0000313" key="4">
    <source>
        <dbReference type="Proteomes" id="UP000231358"/>
    </source>
</evidence>
<gene>
    <name evidence="3" type="ORF">AARAC_007702</name>
</gene>
<evidence type="ECO:0000259" key="2">
    <source>
        <dbReference type="Pfam" id="PF00656"/>
    </source>
</evidence>
<dbReference type="Proteomes" id="UP000231358">
    <property type="component" value="Unassembled WGS sequence"/>
</dbReference>
<dbReference type="PANTHER" id="PTHR48104">
    <property type="entry name" value="METACASPASE-4"/>
    <property type="match status" value="1"/>
</dbReference>
<evidence type="ECO:0000313" key="3">
    <source>
        <dbReference type="EMBL" id="PIG79129.1"/>
    </source>
</evidence>
<dbReference type="EMBL" id="NEXV01000707">
    <property type="protein sequence ID" value="PIG79129.1"/>
    <property type="molecule type" value="Genomic_DNA"/>
</dbReference>
<dbReference type="GO" id="GO:0005737">
    <property type="term" value="C:cytoplasm"/>
    <property type="evidence" value="ECO:0007669"/>
    <property type="project" value="TreeGrafter"/>
</dbReference>
<dbReference type="GO" id="GO:0004197">
    <property type="term" value="F:cysteine-type endopeptidase activity"/>
    <property type="evidence" value="ECO:0007669"/>
    <property type="project" value="InterPro"/>
</dbReference>
<reference evidence="3 4" key="1">
    <citation type="submission" date="2017-05" db="EMBL/GenBank/DDBJ databases">
        <title>Genome sequence for an aflatoxigenic pathogen of Argentinian peanut, Aspergillus arachidicola.</title>
        <authorList>
            <person name="Moore G."/>
            <person name="Beltz S.B."/>
            <person name="Mack B.M."/>
        </authorList>
    </citation>
    <scope>NUCLEOTIDE SEQUENCE [LARGE SCALE GENOMIC DNA]</scope>
    <source>
        <strain evidence="3 4">CBS 117610</strain>
    </source>
</reference>
<evidence type="ECO:0000256" key="1">
    <source>
        <dbReference type="ARBA" id="ARBA00009005"/>
    </source>
</evidence>